<feature type="compositionally biased region" description="Pro residues" evidence="1">
    <location>
        <begin position="1"/>
        <end position="11"/>
    </location>
</feature>
<sequence>MVPASPAPASPVAPAVEGKQGPATFSIDEISTAVRYWGDHLEDRNAAKVSGGFGPNACLVIEVLTLLSVNRERTVACTSGSKLAQVMNEALQASPLSKSTEHQADAVA</sequence>
<keyword evidence="3" id="KW-1185">Reference proteome</keyword>
<protein>
    <submittedName>
        <fullName evidence="2">Uncharacterized protein</fullName>
    </submittedName>
</protein>
<dbReference type="Proteomes" id="UP001169027">
    <property type="component" value="Unassembled WGS sequence"/>
</dbReference>
<accession>A0ABT8SBU5</accession>
<reference evidence="2" key="1">
    <citation type="submission" date="2023-06" db="EMBL/GenBank/DDBJ databases">
        <authorList>
            <person name="Jiang Y."/>
            <person name="Liu Q."/>
        </authorList>
    </citation>
    <scope>NUCLEOTIDE SEQUENCE</scope>
    <source>
        <strain evidence="2">CGMCC 1.12090</strain>
    </source>
</reference>
<comment type="caution">
    <text evidence="2">The sequence shown here is derived from an EMBL/GenBank/DDBJ whole genome shotgun (WGS) entry which is preliminary data.</text>
</comment>
<proteinExistence type="predicted"/>
<evidence type="ECO:0000313" key="3">
    <source>
        <dbReference type="Proteomes" id="UP001169027"/>
    </source>
</evidence>
<gene>
    <name evidence="2" type="ORF">Q2T77_29285</name>
</gene>
<dbReference type="EMBL" id="JAUKVY010000027">
    <property type="protein sequence ID" value="MDO1536386.1"/>
    <property type="molecule type" value="Genomic_DNA"/>
</dbReference>
<organism evidence="2 3">
    <name type="scientific">Variovorax ginsengisoli</name>
    <dbReference type="NCBI Taxonomy" id="363844"/>
    <lineage>
        <taxon>Bacteria</taxon>
        <taxon>Pseudomonadati</taxon>
        <taxon>Pseudomonadota</taxon>
        <taxon>Betaproteobacteria</taxon>
        <taxon>Burkholderiales</taxon>
        <taxon>Comamonadaceae</taxon>
        <taxon>Variovorax</taxon>
    </lineage>
</organism>
<evidence type="ECO:0000256" key="1">
    <source>
        <dbReference type="SAM" id="MobiDB-lite"/>
    </source>
</evidence>
<evidence type="ECO:0000313" key="2">
    <source>
        <dbReference type="EMBL" id="MDO1536386.1"/>
    </source>
</evidence>
<name>A0ABT8SBU5_9BURK</name>
<feature type="region of interest" description="Disordered" evidence="1">
    <location>
        <begin position="1"/>
        <end position="21"/>
    </location>
</feature>